<keyword evidence="4" id="KW-1185">Reference proteome</keyword>
<sequence length="951" mass="106838">MTTLPTSERCVVAEIHHHDKFKKFVAITETSWRDSLESTIQKSDPGAWRQTAKVARSPAINSPRYPHSNNISSSDRHMESLSDLAFTQSIRTSKQALGGRMEYSNLYLIHAASAILDPWIPVLIISTAANLPTKTAITNFENLTTTPSSGKILFIGNTADAVTPNFNAKQKLHEAFEGSGLFTIDGAGHCAGNADPESRCVAKWIVPFFEDGRMPSGNLTYNRHRNITIQMRFASNFATGLSALATTTLLQDNKSNKANKANINNNNNNNNNNNASPTRFASSKMADPPSYTASTCDLICRSRIVFPVVYASSTIGISMAMTAQNSWDWCNANSEMCKSSITSTCNMISEKLVRDSRPTLLDDKCDDNCLLRELETSSQKAAFWAMDWAIGGINGTGAGDVDRDLMEIKRYLENSRRDSQMAEIVTEKNLLWMEWPTMFEERLPIGGEDWNGVTGDAIMLLARFFDAKREIPGSVDDKILLPGPWLKTDSSGFAKMWERLATYRAADVRNSWLGKMARAVYEVVQSGDVKSREQSPTIFEAGRTTFPTWTGPSGISPKDFIFIANHVPGEKIPDFEATFSRHGNDVAKRAVTGDPIVDEIFMVEKYDVHSNTHYSRYCMDAAAPGEIRGDYRRWVEVDGQGLPTTEPPTHFWLHKSQLKKVVPDDFKPIDVSKEVDAGEGPSTHNVDAANQPAVAVQDKLASTYEFVAEEAMDKLRVAIPILRGPDKIAYNIVKASKGKSKNLYGDLHGVLQSDPRDPIRQTKMVTAEEHLQDQSPELLEDEPMSDAIKQGEEEAEERAKKQKELEKEYLKGLEDLLSSLPSIHSLLSTHQIKSLNLNLSLSHATRQRTVIHLESNRHHHLRNLLRFQIPRNLRVQVFRQLYRLYFRFRRYGLDMMMMMMRILRVRECLALVASFELEKESENAVRMQLGQVVDVCFDLIVKACFMQTQNE</sequence>
<accession>M3A7I7</accession>
<feature type="domain" description="Peptidase S33 tripeptidyl aminopeptidase-like C-terminal" evidence="2">
    <location>
        <begin position="146"/>
        <end position="217"/>
    </location>
</feature>
<organism evidence="3 4">
    <name type="scientific">Pseudocercospora fijiensis (strain CIRAD86)</name>
    <name type="common">Black leaf streak disease fungus</name>
    <name type="synonym">Mycosphaerella fijiensis</name>
    <dbReference type="NCBI Taxonomy" id="383855"/>
    <lineage>
        <taxon>Eukaryota</taxon>
        <taxon>Fungi</taxon>
        <taxon>Dikarya</taxon>
        <taxon>Ascomycota</taxon>
        <taxon>Pezizomycotina</taxon>
        <taxon>Dothideomycetes</taxon>
        <taxon>Dothideomycetidae</taxon>
        <taxon>Mycosphaerellales</taxon>
        <taxon>Mycosphaerellaceae</taxon>
        <taxon>Pseudocercospora</taxon>
    </lineage>
</organism>
<feature type="compositionally biased region" description="Low complexity" evidence="1">
    <location>
        <begin position="257"/>
        <end position="275"/>
    </location>
</feature>
<dbReference type="Pfam" id="PF08386">
    <property type="entry name" value="Abhydrolase_4"/>
    <property type="match status" value="1"/>
</dbReference>
<evidence type="ECO:0000256" key="1">
    <source>
        <dbReference type="SAM" id="MobiDB-lite"/>
    </source>
</evidence>
<dbReference type="InterPro" id="IPR013595">
    <property type="entry name" value="Pept_S33_TAP-like_C"/>
</dbReference>
<protein>
    <recommendedName>
        <fullName evidence="2">Peptidase S33 tripeptidyl aminopeptidase-like C-terminal domain-containing protein</fullName>
    </recommendedName>
</protein>
<gene>
    <name evidence="3" type="ORF">MYCFIDRAFT_198768</name>
</gene>
<dbReference type="RefSeq" id="XP_007929473.1">
    <property type="nucleotide sequence ID" value="XM_007931282.1"/>
</dbReference>
<evidence type="ECO:0000313" key="3">
    <source>
        <dbReference type="EMBL" id="EME80581.1"/>
    </source>
</evidence>
<proteinExistence type="predicted"/>
<dbReference type="HOGENOM" id="CLU_309747_0_0_1"/>
<evidence type="ECO:0000313" key="4">
    <source>
        <dbReference type="Proteomes" id="UP000016932"/>
    </source>
</evidence>
<dbReference type="GeneID" id="19335754"/>
<reference evidence="3 4" key="1">
    <citation type="journal article" date="2012" name="PLoS Pathog.">
        <title>Diverse lifestyles and strategies of plant pathogenesis encoded in the genomes of eighteen Dothideomycetes fungi.</title>
        <authorList>
            <person name="Ohm R.A."/>
            <person name="Feau N."/>
            <person name="Henrissat B."/>
            <person name="Schoch C.L."/>
            <person name="Horwitz B.A."/>
            <person name="Barry K.W."/>
            <person name="Condon B.J."/>
            <person name="Copeland A.C."/>
            <person name="Dhillon B."/>
            <person name="Glaser F."/>
            <person name="Hesse C.N."/>
            <person name="Kosti I."/>
            <person name="LaButti K."/>
            <person name="Lindquist E.A."/>
            <person name="Lucas S."/>
            <person name="Salamov A.A."/>
            <person name="Bradshaw R.E."/>
            <person name="Ciuffetti L."/>
            <person name="Hamelin R.C."/>
            <person name="Kema G.H.J."/>
            <person name="Lawrence C."/>
            <person name="Scott J.A."/>
            <person name="Spatafora J.W."/>
            <person name="Turgeon B.G."/>
            <person name="de Wit P.J.G.M."/>
            <person name="Zhong S."/>
            <person name="Goodwin S.B."/>
            <person name="Grigoriev I.V."/>
        </authorList>
    </citation>
    <scope>NUCLEOTIDE SEQUENCE [LARGE SCALE GENOMIC DNA]</scope>
    <source>
        <strain evidence="3 4">CIRAD86</strain>
    </source>
</reference>
<dbReference type="OrthoDB" id="3649064at2759"/>
<dbReference type="Proteomes" id="UP000016932">
    <property type="component" value="Unassembled WGS sequence"/>
</dbReference>
<dbReference type="KEGG" id="pfj:MYCFIDRAFT_198768"/>
<evidence type="ECO:0000259" key="2">
    <source>
        <dbReference type="Pfam" id="PF08386"/>
    </source>
</evidence>
<dbReference type="AlphaFoldDB" id="M3A7I7"/>
<name>M3A7I7_PSEFD</name>
<dbReference type="EMBL" id="KB446561">
    <property type="protein sequence ID" value="EME80581.1"/>
    <property type="molecule type" value="Genomic_DNA"/>
</dbReference>
<feature type="region of interest" description="Disordered" evidence="1">
    <location>
        <begin position="257"/>
        <end position="286"/>
    </location>
</feature>
<dbReference type="VEuPathDB" id="FungiDB:MYCFIDRAFT_198768"/>